<keyword evidence="4" id="KW-1185">Reference proteome</keyword>
<organism evidence="3 4">
    <name type="scientific">Aspergillus eucalypticola (strain CBS 122712 / IBT 29274)</name>
    <dbReference type="NCBI Taxonomy" id="1448314"/>
    <lineage>
        <taxon>Eukaryota</taxon>
        <taxon>Fungi</taxon>
        <taxon>Dikarya</taxon>
        <taxon>Ascomycota</taxon>
        <taxon>Pezizomycotina</taxon>
        <taxon>Eurotiomycetes</taxon>
        <taxon>Eurotiomycetidae</taxon>
        <taxon>Eurotiales</taxon>
        <taxon>Aspergillaceae</taxon>
        <taxon>Aspergillus</taxon>
        <taxon>Aspergillus subgen. Circumdati</taxon>
    </lineage>
</organism>
<comment type="caution">
    <text evidence="3">The sequence shown here is derived from an EMBL/GenBank/DDBJ whole genome shotgun (WGS) entry which is preliminary data.</text>
</comment>
<sequence length="145" mass="16235">MKALSCFLLSLSCLSFMAGCSCEQTLHLRSLFNVSVPIFSFKHFFLHFLLISLSSIFVFLHSLWHPSLCHSFSTRFFLHGLIGSVGDAKLGSFFYSTSLGGACHSILKCKHPCHFEYADLHANSMICSQTIQSTLRVITLMAFTQ</sequence>
<keyword evidence="1" id="KW-0812">Transmembrane</keyword>
<feature type="signal peptide" evidence="2">
    <location>
        <begin position="1"/>
        <end position="22"/>
    </location>
</feature>
<keyword evidence="1" id="KW-0472">Membrane</keyword>
<evidence type="ECO:0000256" key="2">
    <source>
        <dbReference type="SAM" id="SignalP"/>
    </source>
</evidence>
<keyword evidence="1" id="KW-1133">Transmembrane helix</keyword>
<evidence type="ECO:0000313" key="3">
    <source>
        <dbReference type="EMBL" id="PWY81168.1"/>
    </source>
</evidence>
<accession>A0A317W835</accession>
<feature type="transmembrane region" description="Helical" evidence="1">
    <location>
        <begin position="46"/>
        <end position="64"/>
    </location>
</feature>
<protein>
    <recommendedName>
        <fullName evidence="5">Secreted protein</fullName>
    </recommendedName>
</protein>
<reference evidence="3" key="1">
    <citation type="submission" date="2016-12" db="EMBL/GenBank/DDBJ databases">
        <title>The genomes of Aspergillus section Nigri reveals drivers in fungal speciation.</title>
        <authorList>
            <consortium name="DOE Joint Genome Institute"/>
            <person name="Vesth T.C."/>
            <person name="Nybo J."/>
            <person name="Theobald S."/>
            <person name="Brandl J."/>
            <person name="Frisvad J.C."/>
            <person name="Nielsen K.F."/>
            <person name="Lyhne E.K."/>
            <person name="Kogle M.E."/>
            <person name="Kuo A."/>
            <person name="Riley R."/>
            <person name="Clum A."/>
            <person name="Nolan M."/>
            <person name="Lipzen A."/>
            <person name="Salamov A."/>
            <person name="Henrissat B."/>
            <person name="Wiebenga A."/>
            <person name="De vries R.P."/>
            <person name="Grigoriev I.V."/>
            <person name="Mortensen U.H."/>
            <person name="Andersen M.R."/>
            <person name="Baker S.E."/>
        </authorList>
    </citation>
    <scope>NUCLEOTIDE SEQUENCE</scope>
    <source>
        <strain evidence="3">CBS 122712</strain>
    </source>
</reference>
<evidence type="ECO:0000313" key="4">
    <source>
        <dbReference type="Proteomes" id="UP000246171"/>
    </source>
</evidence>
<dbReference type="PROSITE" id="PS51257">
    <property type="entry name" value="PROKAR_LIPOPROTEIN"/>
    <property type="match status" value="1"/>
</dbReference>
<proteinExistence type="predicted"/>
<feature type="chain" id="PRO_5016440123" description="Secreted protein" evidence="2">
    <location>
        <begin position="23"/>
        <end position="145"/>
    </location>
</feature>
<dbReference type="EMBL" id="MSFU01000004">
    <property type="protein sequence ID" value="PWY81168.1"/>
    <property type="molecule type" value="Genomic_DNA"/>
</dbReference>
<dbReference type="GeneID" id="37048350"/>
<evidence type="ECO:0008006" key="5">
    <source>
        <dbReference type="Google" id="ProtNLM"/>
    </source>
</evidence>
<dbReference type="VEuPathDB" id="FungiDB:BO83DRAFT_171099"/>
<keyword evidence="2" id="KW-0732">Signal</keyword>
<dbReference type="RefSeq" id="XP_025391591.1">
    <property type="nucleotide sequence ID" value="XM_025526388.1"/>
</dbReference>
<dbReference type="AlphaFoldDB" id="A0A317W835"/>
<evidence type="ECO:0000256" key="1">
    <source>
        <dbReference type="SAM" id="Phobius"/>
    </source>
</evidence>
<name>A0A317W835_ASPEC</name>
<dbReference type="Proteomes" id="UP000246171">
    <property type="component" value="Unassembled WGS sequence"/>
</dbReference>
<gene>
    <name evidence="3" type="ORF">BO83DRAFT_171099</name>
</gene>